<dbReference type="InterPro" id="IPR051133">
    <property type="entry name" value="Adapter_Engulfment-Domain"/>
</dbReference>
<feature type="region of interest" description="Disordered" evidence="1">
    <location>
        <begin position="502"/>
        <end position="537"/>
    </location>
</feature>
<proteinExistence type="predicted"/>
<feature type="compositionally biased region" description="Acidic residues" evidence="1">
    <location>
        <begin position="1117"/>
        <end position="1135"/>
    </location>
</feature>
<feature type="compositionally biased region" description="Basic residues" evidence="1">
    <location>
        <begin position="514"/>
        <end position="535"/>
    </location>
</feature>
<protein>
    <submittedName>
        <fullName evidence="4">Protein kinase domain-containing protein</fullName>
    </submittedName>
</protein>
<name>A0AA84ZCW9_9TREM</name>
<feature type="region of interest" description="Disordered" evidence="1">
    <location>
        <begin position="423"/>
        <end position="490"/>
    </location>
</feature>
<feature type="compositionally biased region" description="Basic residues" evidence="1">
    <location>
        <begin position="431"/>
        <end position="449"/>
    </location>
</feature>
<evidence type="ECO:0000259" key="2">
    <source>
        <dbReference type="PROSITE" id="PS01179"/>
    </source>
</evidence>
<dbReference type="InterPro" id="IPR011993">
    <property type="entry name" value="PH-like_dom_sf"/>
</dbReference>
<dbReference type="Proteomes" id="UP000050790">
    <property type="component" value="Unassembled WGS sequence"/>
</dbReference>
<evidence type="ECO:0000313" key="3">
    <source>
        <dbReference type="Proteomes" id="UP000050790"/>
    </source>
</evidence>
<feature type="compositionally biased region" description="Acidic residues" evidence="1">
    <location>
        <begin position="346"/>
        <end position="357"/>
    </location>
</feature>
<dbReference type="Pfam" id="PF00640">
    <property type="entry name" value="PID"/>
    <property type="match status" value="1"/>
</dbReference>
<dbReference type="SMART" id="SM00462">
    <property type="entry name" value="PTB"/>
    <property type="match status" value="1"/>
</dbReference>
<dbReference type="AlphaFoldDB" id="A0AA84ZCW9"/>
<accession>A0AA84ZCW9</accession>
<dbReference type="PROSITE" id="PS01179">
    <property type="entry name" value="PID"/>
    <property type="match status" value="1"/>
</dbReference>
<feature type="compositionally biased region" description="Low complexity" evidence="1">
    <location>
        <begin position="450"/>
        <end position="460"/>
    </location>
</feature>
<dbReference type="Gene3D" id="2.30.29.30">
    <property type="entry name" value="Pleckstrin-homology domain (PH domain)/Phosphotyrosine-binding domain (PTB)"/>
    <property type="match status" value="2"/>
</dbReference>
<feature type="compositionally biased region" description="Basic and acidic residues" evidence="1">
    <location>
        <begin position="311"/>
        <end position="323"/>
    </location>
</feature>
<evidence type="ECO:0000313" key="4">
    <source>
        <dbReference type="WBParaSite" id="SMRG1_21030.1"/>
    </source>
</evidence>
<dbReference type="PANTHER" id="PTHR11232:SF17">
    <property type="entry name" value="CAPON-LIKE PROTEIN"/>
    <property type="match status" value="1"/>
</dbReference>
<feature type="domain" description="PID" evidence="2">
    <location>
        <begin position="164"/>
        <end position="228"/>
    </location>
</feature>
<sequence length="1192" mass="135004">MPFRRHAYDFMLDDGLDTRIPVYSDEVFKQGIHFCAKFVGGMDIPRPQNRLEIVSSMRRIRYEFKEKGIKKQKVLIKISADGVFIYLRKKPKFGIRWPVSRTFISSSQNPGNRVFSEILTTDTTSVKDSNGVTGDYDAISATGSGLLGLGLRDTSMLDCIHQSNLLLYHPIYRIFYVSHDSQDLKIFSYIARDSRTSVFRCNVFKAYKKLQAMRIVRTVGQAFDVCHRIALQKQGQQLETTESNNNDNNVDENGESDQEKIEKSDKKITNTTVNNIDSNKLDDSNKSTKYNGDLNKQKTKSKHKLKQHKTGKQEKSNNLKNDHNSTSQTRKLEKHRDKKNIHDSTTNDDGDDNEDDIEKVNKEDEIKKSHKYHKTKDLLDDLNKTDHTLVDIEPVELINESIELIDIDHDISKSLNNYIQSKTSQQEKSCHKSKSTIHQQKSYRKKHISKLSSGSETESSPCVHSHSRENSETSKSSRQTATSNSSVNSRILSDHSISHASSLSSVCSKEKIQVRNRHEHHKHHKRPTSSHKSTKLKTSITTRDLVWMLQTGEDRNEKTDLFTKELLSLFTGNTASTSLLLEQGRRMHQSRSLDTNVARDLLNESSLHSPNNLSNTLLTDSALPETLSTDQKSIGTVFSEMTNINSLCQYQSNKPILPNSSVDTSLHQHCIKQLVRQNWDLRTWLNQMSDRLERLELLTSNKMEHNNPIINQSTNANNNNNVNISMDQSRLFSTGNDKFISDRRLLPNSASFSVQSGNKSITDQNVLTSLSFSGWNHSVNPNNETNYKPLSNSNPFRMPRSISALTGTIDEMNTIKPQFNTPYSTYLTNKSNIPSSFNENCKILNPNNSYIASKETTNLEDDGFLQLANRKEVSELQDKFKTLKHSWSMKGGSNLSIQDQIFGITGLPRSVSAVNSPLEAMASETTVSSSQLMNQTCSQNNCFQTINLNTNCAQTQQQNSKGIEHKTKDAISVTNERNDASSLIKLLPQPPKRINSATTQLDHKMNNHEHISTELTLGIGELTDHNITNELSKLTSIEQTSDLSELGNFKKATTYLPTDSSMNQQLKSSLNILSKLNNNNNNEQTNDQCKYEHITESNLLESFITSDQLHISSTDNEKDDDGDDDGDDDDGDDDDECTSLKLNKTLLKKSNSVRNYNNTNNNLYSLTNKGSTLTINKDKFVMYIKRSFKHTK</sequence>
<dbReference type="InterPro" id="IPR006020">
    <property type="entry name" value="PTB/PI_dom"/>
</dbReference>
<feature type="compositionally biased region" description="Basic and acidic residues" evidence="1">
    <location>
        <begin position="257"/>
        <end position="268"/>
    </location>
</feature>
<feature type="region of interest" description="Disordered" evidence="1">
    <location>
        <begin position="235"/>
        <end position="362"/>
    </location>
</feature>
<feature type="compositionally biased region" description="Basic residues" evidence="1">
    <location>
        <begin position="297"/>
        <end position="310"/>
    </location>
</feature>
<organism evidence="3 4">
    <name type="scientific">Schistosoma margrebowiei</name>
    <dbReference type="NCBI Taxonomy" id="48269"/>
    <lineage>
        <taxon>Eukaryota</taxon>
        <taxon>Metazoa</taxon>
        <taxon>Spiralia</taxon>
        <taxon>Lophotrochozoa</taxon>
        <taxon>Platyhelminthes</taxon>
        <taxon>Trematoda</taxon>
        <taxon>Digenea</taxon>
        <taxon>Strigeidida</taxon>
        <taxon>Schistosomatoidea</taxon>
        <taxon>Schistosomatidae</taxon>
        <taxon>Schistosoma</taxon>
    </lineage>
</organism>
<feature type="compositionally biased region" description="Polar residues" evidence="1">
    <location>
        <begin position="473"/>
        <end position="490"/>
    </location>
</feature>
<reference evidence="4" key="1">
    <citation type="submission" date="2023-11" db="UniProtKB">
        <authorList>
            <consortium name="WormBaseParasite"/>
        </authorList>
    </citation>
    <scope>IDENTIFICATION</scope>
</reference>
<dbReference type="PANTHER" id="PTHR11232">
    <property type="entry name" value="PHOSPHOTYROSINE INTERACTION DOMAIN-CONTAINING FAMILY MEMBER"/>
    <property type="match status" value="1"/>
</dbReference>
<dbReference type="SUPFAM" id="SSF50729">
    <property type="entry name" value="PH domain-like"/>
    <property type="match status" value="2"/>
</dbReference>
<evidence type="ECO:0000256" key="1">
    <source>
        <dbReference type="SAM" id="MobiDB-lite"/>
    </source>
</evidence>
<dbReference type="WBParaSite" id="SMRG1_21030.1">
    <property type="protein sequence ID" value="SMRG1_21030.1"/>
    <property type="gene ID" value="SMRG1_21030"/>
</dbReference>
<feature type="region of interest" description="Disordered" evidence="1">
    <location>
        <begin position="1111"/>
        <end position="1135"/>
    </location>
</feature>
<dbReference type="GO" id="GO:0050998">
    <property type="term" value="F:nitric-oxide synthase binding"/>
    <property type="evidence" value="ECO:0007669"/>
    <property type="project" value="TreeGrafter"/>
</dbReference>
<feature type="compositionally biased region" description="Polar residues" evidence="1">
    <location>
        <begin position="269"/>
        <end position="278"/>
    </location>
</feature>